<proteinExistence type="predicted"/>
<evidence type="ECO:0000313" key="1">
    <source>
        <dbReference type="EMBL" id="GHP12952.1"/>
    </source>
</evidence>
<organism evidence="1 2">
    <name type="scientific">Lentilactobacillus fungorum</name>
    <dbReference type="NCBI Taxonomy" id="2201250"/>
    <lineage>
        <taxon>Bacteria</taxon>
        <taxon>Bacillati</taxon>
        <taxon>Bacillota</taxon>
        <taxon>Bacilli</taxon>
        <taxon>Lactobacillales</taxon>
        <taxon>Lactobacillaceae</taxon>
        <taxon>Lentilactobacillus</taxon>
    </lineage>
</organism>
<name>A0ABQ3VVP3_9LACO</name>
<dbReference type="RefSeq" id="WP_203629001.1">
    <property type="nucleotide sequence ID" value="NZ_BNJR01000004.1"/>
</dbReference>
<accession>A0ABQ3VVP3</accession>
<reference evidence="1 2" key="1">
    <citation type="journal article" date="2021" name="Int. J. Syst. Evol. Microbiol.">
        <title>Lentilactobacillus fungorum sp. nov., isolated from spent mushroom substrates.</title>
        <authorList>
            <person name="Tohno M."/>
            <person name="Tanizawa Y."/>
            <person name="Kojima Y."/>
            <person name="Sakamoto M."/>
            <person name="Ohkuma M."/>
            <person name="Kobayashi H."/>
        </authorList>
    </citation>
    <scope>NUCLEOTIDE SEQUENCE [LARGE SCALE GENOMIC DNA]</scope>
    <source>
        <strain evidence="1 2">YK48G</strain>
    </source>
</reference>
<protein>
    <submittedName>
        <fullName evidence="1">Uncharacterized protein</fullName>
    </submittedName>
</protein>
<dbReference type="Proteomes" id="UP000604765">
    <property type="component" value="Unassembled WGS sequence"/>
</dbReference>
<dbReference type="EMBL" id="BNJR01000004">
    <property type="protein sequence ID" value="GHP12952.1"/>
    <property type="molecule type" value="Genomic_DNA"/>
</dbReference>
<gene>
    <name evidence="1" type="ORF">YK48G_03770</name>
</gene>
<keyword evidence="2" id="KW-1185">Reference proteome</keyword>
<evidence type="ECO:0000313" key="2">
    <source>
        <dbReference type="Proteomes" id="UP000604765"/>
    </source>
</evidence>
<comment type="caution">
    <text evidence="1">The sequence shown here is derived from an EMBL/GenBank/DDBJ whole genome shotgun (WGS) entry which is preliminary data.</text>
</comment>
<sequence length="81" mass="9549">MEQKPHFFTSIHLYVYLRKSPKKALFFFDGQKMVNRWLPAPLTRQHSNLARAFGSILGAYLITSYLSSIHLNQEIEDIFYL</sequence>